<sequence length="124" mass="14093">MGERNVRCSLEVAPTKTIVKFVSQNLCSSLAARRHVMRLDQRSEIFPTGSGRIEHGPDVVGRKAPDHWEIPAVQHRYPEHVPATPNQHNQLYYEELRHETIFISHRLLIIVAYVRGESVSGSSV</sequence>
<organism evidence="1 2">
    <name type="scientific">Polyplax serrata</name>
    <name type="common">Common mouse louse</name>
    <dbReference type="NCBI Taxonomy" id="468196"/>
    <lineage>
        <taxon>Eukaryota</taxon>
        <taxon>Metazoa</taxon>
        <taxon>Ecdysozoa</taxon>
        <taxon>Arthropoda</taxon>
        <taxon>Hexapoda</taxon>
        <taxon>Insecta</taxon>
        <taxon>Pterygota</taxon>
        <taxon>Neoptera</taxon>
        <taxon>Paraneoptera</taxon>
        <taxon>Psocodea</taxon>
        <taxon>Troctomorpha</taxon>
        <taxon>Phthiraptera</taxon>
        <taxon>Anoplura</taxon>
        <taxon>Polyplacidae</taxon>
        <taxon>Polyplax</taxon>
    </lineage>
</organism>
<dbReference type="EMBL" id="JAWJWF010000045">
    <property type="protein sequence ID" value="KAK6627923.1"/>
    <property type="molecule type" value="Genomic_DNA"/>
</dbReference>
<protein>
    <submittedName>
        <fullName evidence="1">Uncharacterized protein</fullName>
    </submittedName>
</protein>
<keyword evidence="2" id="KW-1185">Reference proteome</keyword>
<evidence type="ECO:0000313" key="2">
    <source>
        <dbReference type="Proteomes" id="UP001359485"/>
    </source>
</evidence>
<comment type="caution">
    <text evidence="1">The sequence shown here is derived from an EMBL/GenBank/DDBJ whole genome shotgun (WGS) entry which is preliminary data.</text>
</comment>
<proteinExistence type="predicted"/>
<accession>A0ABR1AWY7</accession>
<reference evidence="1 2" key="1">
    <citation type="submission" date="2023-09" db="EMBL/GenBank/DDBJ databases">
        <title>Genomes of two closely related lineages of the louse Polyplax serrata with different host specificities.</title>
        <authorList>
            <person name="Martinu J."/>
            <person name="Tarabai H."/>
            <person name="Stefka J."/>
            <person name="Hypsa V."/>
        </authorList>
    </citation>
    <scope>NUCLEOTIDE SEQUENCE [LARGE SCALE GENOMIC DNA]</scope>
    <source>
        <strain evidence="1">98ZLc_SE</strain>
    </source>
</reference>
<name>A0ABR1AWY7_POLSC</name>
<gene>
    <name evidence="1" type="ORF">RUM44_010405</name>
</gene>
<evidence type="ECO:0000313" key="1">
    <source>
        <dbReference type="EMBL" id="KAK6627923.1"/>
    </source>
</evidence>
<dbReference type="Proteomes" id="UP001359485">
    <property type="component" value="Unassembled WGS sequence"/>
</dbReference>